<comment type="subcellular location">
    <subcellularLocation>
        <location evidence="1">Cell membrane</location>
        <topology evidence="1">Multi-pass membrane protein</topology>
    </subcellularLocation>
</comment>
<keyword evidence="5 6" id="KW-0472">Membrane</keyword>
<dbReference type="STRING" id="235985.SAMN05414137_116121"/>
<dbReference type="InterPro" id="IPR019108">
    <property type="entry name" value="Caa3_assmbl_CtaG-rel"/>
</dbReference>
<dbReference type="AlphaFoldDB" id="A0A1H7URH3"/>
<feature type="transmembrane region" description="Helical" evidence="6">
    <location>
        <begin position="137"/>
        <end position="157"/>
    </location>
</feature>
<keyword evidence="4 6" id="KW-1133">Transmembrane helix</keyword>
<evidence type="ECO:0000256" key="5">
    <source>
        <dbReference type="ARBA" id="ARBA00023136"/>
    </source>
</evidence>
<feature type="transmembrane region" description="Helical" evidence="6">
    <location>
        <begin position="199"/>
        <end position="224"/>
    </location>
</feature>
<evidence type="ECO:0000256" key="6">
    <source>
        <dbReference type="SAM" id="Phobius"/>
    </source>
</evidence>
<keyword evidence="8" id="KW-1185">Reference proteome</keyword>
<sequence length="349" mass="38325">MTGTTLAAGYSGPPAWQWSDLFTSWQLEPVVLALCVVLGALYALGLVRVRGKGGSWSPGRSAAWFGGLALWAWVTMSGVGVYERILFTDRAAQVVTLLMIVPLLLGMGAPVSLVAESVSERGRARLMRVLRSWPSKILMFPAISTALLMLPPWLLYFTPWYEHTLTDQSWNIGLHVVLVALGLAYFWPRLQVDPVAHEYPQMVGLFITMAEVIFDAGLGILIVYGHTTIAEHYYTALGRPWGPTIREDQVWGGCTLWALGDMAGLPFIAALVRRWMVKGRAETAEVDAAIDAQIARQREEAAAAKATVATPGSVATATATATDDDPEMMRPWWLDDPNLAHRYGAREQE</sequence>
<feature type="transmembrane region" description="Helical" evidence="6">
    <location>
        <begin position="250"/>
        <end position="272"/>
    </location>
</feature>
<organism evidence="7 8">
    <name type="scientific">Streptacidiphilus jiangxiensis</name>
    <dbReference type="NCBI Taxonomy" id="235985"/>
    <lineage>
        <taxon>Bacteria</taxon>
        <taxon>Bacillati</taxon>
        <taxon>Actinomycetota</taxon>
        <taxon>Actinomycetes</taxon>
        <taxon>Kitasatosporales</taxon>
        <taxon>Streptomycetaceae</taxon>
        <taxon>Streptacidiphilus</taxon>
    </lineage>
</organism>
<dbReference type="EMBL" id="FOAZ01000016">
    <property type="protein sequence ID" value="SEL99553.1"/>
    <property type="molecule type" value="Genomic_DNA"/>
</dbReference>
<accession>A0A1H7URH3</accession>
<name>A0A1H7URH3_STRJI</name>
<dbReference type="Proteomes" id="UP000183015">
    <property type="component" value="Unassembled WGS sequence"/>
</dbReference>
<feature type="transmembrane region" description="Helical" evidence="6">
    <location>
        <begin position="61"/>
        <end position="82"/>
    </location>
</feature>
<keyword evidence="2" id="KW-1003">Cell membrane</keyword>
<feature type="transmembrane region" description="Helical" evidence="6">
    <location>
        <begin position="169"/>
        <end position="187"/>
    </location>
</feature>
<dbReference type="eggNOG" id="COG3336">
    <property type="taxonomic scope" value="Bacteria"/>
</dbReference>
<evidence type="ECO:0000256" key="4">
    <source>
        <dbReference type="ARBA" id="ARBA00022989"/>
    </source>
</evidence>
<reference evidence="8" key="1">
    <citation type="submission" date="2016-10" db="EMBL/GenBank/DDBJ databases">
        <authorList>
            <person name="Varghese N."/>
        </authorList>
    </citation>
    <scope>NUCLEOTIDE SEQUENCE [LARGE SCALE GENOMIC DNA]</scope>
    <source>
        <strain evidence="8">DSM 45096 / BCRC 16803 / CGMCC 4.1857 / CIP 109030 / JCM 12277 / KCTC 19219 / NBRC 100920 / 33214</strain>
    </source>
</reference>
<dbReference type="OrthoDB" id="4528950at2"/>
<evidence type="ECO:0000256" key="2">
    <source>
        <dbReference type="ARBA" id="ARBA00022475"/>
    </source>
</evidence>
<keyword evidence="3 6" id="KW-0812">Transmembrane</keyword>
<evidence type="ECO:0000313" key="7">
    <source>
        <dbReference type="EMBL" id="SEL99553.1"/>
    </source>
</evidence>
<feature type="transmembrane region" description="Helical" evidence="6">
    <location>
        <begin position="94"/>
        <end position="116"/>
    </location>
</feature>
<dbReference type="GO" id="GO:0005886">
    <property type="term" value="C:plasma membrane"/>
    <property type="evidence" value="ECO:0007669"/>
    <property type="project" value="UniProtKB-SubCell"/>
</dbReference>
<protein>
    <submittedName>
        <fullName evidence="7">Cytochrome c oxidase assembly factor CtaG</fullName>
    </submittedName>
</protein>
<evidence type="ECO:0000256" key="1">
    <source>
        <dbReference type="ARBA" id="ARBA00004651"/>
    </source>
</evidence>
<proteinExistence type="predicted"/>
<dbReference type="Pfam" id="PF09678">
    <property type="entry name" value="Caa3_CtaG"/>
    <property type="match status" value="1"/>
</dbReference>
<evidence type="ECO:0000256" key="3">
    <source>
        <dbReference type="ARBA" id="ARBA00022692"/>
    </source>
</evidence>
<dbReference type="RefSeq" id="WP_052438957.1">
    <property type="nucleotide sequence ID" value="NZ_BBPN01000022.1"/>
</dbReference>
<evidence type="ECO:0000313" key="8">
    <source>
        <dbReference type="Proteomes" id="UP000183015"/>
    </source>
</evidence>
<feature type="transmembrane region" description="Helical" evidence="6">
    <location>
        <begin position="30"/>
        <end position="49"/>
    </location>
</feature>
<gene>
    <name evidence="7" type="ORF">SAMN05414137_116121</name>
</gene>